<accession>A0ABQ2A2F8</accession>
<evidence type="ECO:0008006" key="3">
    <source>
        <dbReference type="Google" id="ProtNLM"/>
    </source>
</evidence>
<evidence type="ECO:0000313" key="1">
    <source>
        <dbReference type="EMBL" id="GGH82977.1"/>
    </source>
</evidence>
<protein>
    <recommendedName>
        <fullName evidence="3">DUF4177 domain-containing protein</fullName>
    </recommendedName>
</protein>
<evidence type="ECO:0000313" key="2">
    <source>
        <dbReference type="Proteomes" id="UP000637774"/>
    </source>
</evidence>
<sequence>MGPNYGTGGGFWLHPVLALKAAQPRSDYVAPSFHPLPSSNLMKKVFLSAALALAVAGSWAFYPKAAAEPAGYMMVVSNVPLLGSGITLNTFTSDGQRVETLVPFTKMRYRFTDLHSAEVLKLNQLRREGWRIISTSSIPTSTSDEGNIFSTETTYVLEKN</sequence>
<reference evidence="2" key="1">
    <citation type="journal article" date="2019" name="Int. J. Syst. Evol. Microbiol.">
        <title>The Global Catalogue of Microorganisms (GCM) 10K type strain sequencing project: providing services to taxonomists for standard genome sequencing and annotation.</title>
        <authorList>
            <consortium name="The Broad Institute Genomics Platform"/>
            <consortium name="The Broad Institute Genome Sequencing Center for Infectious Disease"/>
            <person name="Wu L."/>
            <person name="Ma J."/>
        </authorList>
    </citation>
    <scope>NUCLEOTIDE SEQUENCE [LARGE SCALE GENOMIC DNA]</scope>
    <source>
        <strain evidence="2">CGMCC 1.14966</strain>
    </source>
</reference>
<keyword evidence="2" id="KW-1185">Reference proteome</keyword>
<name>A0ABQ2A2F8_9BACT</name>
<organism evidence="1 2">
    <name type="scientific">Hymenobacter frigidus</name>
    <dbReference type="NCBI Taxonomy" id="1524095"/>
    <lineage>
        <taxon>Bacteria</taxon>
        <taxon>Pseudomonadati</taxon>
        <taxon>Bacteroidota</taxon>
        <taxon>Cytophagia</taxon>
        <taxon>Cytophagales</taxon>
        <taxon>Hymenobacteraceae</taxon>
        <taxon>Hymenobacter</taxon>
    </lineage>
</organism>
<gene>
    <name evidence="1" type="ORF">GCM10011495_12000</name>
</gene>
<dbReference type="EMBL" id="BMGY01000008">
    <property type="protein sequence ID" value="GGH82977.1"/>
    <property type="molecule type" value="Genomic_DNA"/>
</dbReference>
<dbReference type="Proteomes" id="UP000637774">
    <property type="component" value="Unassembled WGS sequence"/>
</dbReference>
<comment type="caution">
    <text evidence="1">The sequence shown here is derived from an EMBL/GenBank/DDBJ whole genome shotgun (WGS) entry which is preliminary data.</text>
</comment>
<proteinExistence type="predicted"/>